<dbReference type="PANTHER" id="PTHR31303:SF1">
    <property type="entry name" value="CTP-DEPENDENT DIACYLGLYCEROL KINASE 1"/>
    <property type="match status" value="1"/>
</dbReference>
<name>A0AAE4T222_9EURY</name>
<evidence type="ECO:0000256" key="1">
    <source>
        <dbReference type="SAM" id="Phobius"/>
    </source>
</evidence>
<accession>A0AAE4T222</accession>
<dbReference type="RefSeq" id="WP_315343610.1">
    <property type="nucleotide sequence ID" value="NZ_JAVDZE010000010.1"/>
</dbReference>
<evidence type="ECO:0000313" key="3">
    <source>
        <dbReference type="Proteomes" id="UP001245683"/>
    </source>
</evidence>
<dbReference type="AlphaFoldDB" id="A0AAE4T222"/>
<dbReference type="PANTHER" id="PTHR31303">
    <property type="entry name" value="CTP-DEPENDENT DIACYLGLYCEROL KINASE 1"/>
    <property type="match status" value="1"/>
</dbReference>
<dbReference type="InterPro" id="IPR037997">
    <property type="entry name" value="Dgk1-like"/>
</dbReference>
<sequence>MPDGIKTEVKRKALHLTGLTVPAFYVLFGRELTLTFVALAFVLFVVLEPFRIIEGLSDRIKVRLKIIRPEMVSGVEVIEKHIKEIERSHERNGIGAHIYFSVASLVIVYFFSEEIAIASITVATIGDALAAIVGKSFGKHRFSNGKSLEGSLAYFLSGVIVIAPLMGLTAALIGSLAGTIAEFYELPPDDNFSNQLAIAVVLYLLTLL</sequence>
<keyword evidence="1" id="KW-0812">Transmembrane</keyword>
<protein>
    <submittedName>
        <fullName evidence="2">SEC59/DGK1/VTE5 family protein</fullName>
    </submittedName>
</protein>
<feature type="transmembrane region" description="Helical" evidence="1">
    <location>
        <begin position="154"/>
        <end position="180"/>
    </location>
</feature>
<proteinExistence type="predicted"/>
<feature type="transmembrane region" description="Helical" evidence="1">
    <location>
        <begin position="93"/>
        <end position="111"/>
    </location>
</feature>
<keyword evidence="3" id="KW-1185">Reference proteome</keyword>
<dbReference type="GO" id="GO:0004143">
    <property type="term" value="F:ATP-dependent diacylglycerol kinase activity"/>
    <property type="evidence" value="ECO:0007669"/>
    <property type="project" value="InterPro"/>
</dbReference>
<organism evidence="2 3">
    <name type="scientific">Thermococcus waiotapuensis</name>
    <dbReference type="NCBI Taxonomy" id="90909"/>
    <lineage>
        <taxon>Archaea</taxon>
        <taxon>Methanobacteriati</taxon>
        <taxon>Methanobacteriota</taxon>
        <taxon>Thermococci</taxon>
        <taxon>Thermococcales</taxon>
        <taxon>Thermococcaceae</taxon>
        <taxon>Thermococcus</taxon>
    </lineage>
</organism>
<feature type="transmembrane region" description="Helical" evidence="1">
    <location>
        <begin position="12"/>
        <end position="28"/>
    </location>
</feature>
<feature type="transmembrane region" description="Helical" evidence="1">
    <location>
        <begin position="117"/>
        <end position="134"/>
    </location>
</feature>
<dbReference type="Proteomes" id="UP001245683">
    <property type="component" value="Unassembled WGS sequence"/>
</dbReference>
<keyword evidence="1" id="KW-0472">Membrane</keyword>
<keyword evidence="1" id="KW-1133">Transmembrane helix</keyword>
<evidence type="ECO:0000313" key="2">
    <source>
        <dbReference type="EMBL" id="MDV3104855.1"/>
    </source>
</evidence>
<gene>
    <name evidence="2" type="ORF">RBI02_09965</name>
</gene>
<comment type="caution">
    <text evidence="2">The sequence shown here is derived from an EMBL/GenBank/DDBJ whole genome shotgun (WGS) entry which is preliminary data.</text>
</comment>
<feature type="transmembrane region" description="Helical" evidence="1">
    <location>
        <begin position="34"/>
        <end position="53"/>
    </location>
</feature>
<reference evidence="2 3" key="1">
    <citation type="submission" date="2023-08" db="EMBL/GenBank/DDBJ databases">
        <title>Draft genome sequence of Thermococcus waiotapuensis WT1T, a thermophilic sulphur-dependent archaeon from order Thermococcales.</title>
        <authorList>
            <person name="Manners S.H."/>
            <person name="Carere C.R."/>
            <person name="Dhami M.K."/>
            <person name="Dobson R.C.J."/>
            <person name="Stott M.B."/>
        </authorList>
    </citation>
    <scope>NUCLEOTIDE SEQUENCE [LARGE SCALE GENOMIC DNA]</scope>
    <source>
        <strain evidence="2 3">WT1</strain>
    </source>
</reference>
<dbReference type="EMBL" id="JAVDZE010000010">
    <property type="protein sequence ID" value="MDV3104855.1"/>
    <property type="molecule type" value="Genomic_DNA"/>
</dbReference>